<evidence type="ECO:0000259" key="1">
    <source>
        <dbReference type="Pfam" id="PF01370"/>
    </source>
</evidence>
<protein>
    <submittedName>
        <fullName evidence="2">NAD-dependent epimerase/dehydratase family protein</fullName>
    </submittedName>
</protein>
<evidence type="ECO:0000313" key="2">
    <source>
        <dbReference type="EMBL" id="MFB9051695.1"/>
    </source>
</evidence>
<dbReference type="InterPro" id="IPR036291">
    <property type="entry name" value="NAD(P)-bd_dom_sf"/>
</dbReference>
<dbReference type="SUPFAM" id="SSF51735">
    <property type="entry name" value="NAD(P)-binding Rossmann-fold domains"/>
    <property type="match status" value="1"/>
</dbReference>
<gene>
    <name evidence="2" type="ORF">ACFFVB_01275</name>
</gene>
<dbReference type="InterPro" id="IPR051783">
    <property type="entry name" value="NAD(P)-dependent_oxidoreduct"/>
</dbReference>
<dbReference type="Gene3D" id="3.40.50.720">
    <property type="entry name" value="NAD(P)-binding Rossmann-like Domain"/>
    <property type="match status" value="1"/>
</dbReference>
<proteinExistence type="predicted"/>
<reference evidence="2 3" key="1">
    <citation type="submission" date="2024-09" db="EMBL/GenBank/DDBJ databases">
        <authorList>
            <person name="Sun Q."/>
            <person name="Mori K."/>
        </authorList>
    </citation>
    <scope>NUCLEOTIDE SEQUENCE [LARGE SCALE GENOMIC DNA]</scope>
    <source>
        <strain evidence="2 3">CECT 8286</strain>
    </source>
</reference>
<dbReference type="InterPro" id="IPR001509">
    <property type="entry name" value="Epimerase_deHydtase"/>
</dbReference>
<organism evidence="2 3">
    <name type="scientific">Formosa undariae</name>
    <dbReference type="NCBI Taxonomy" id="1325436"/>
    <lineage>
        <taxon>Bacteria</taxon>
        <taxon>Pseudomonadati</taxon>
        <taxon>Bacteroidota</taxon>
        <taxon>Flavobacteriia</taxon>
        <taxon>Flavobacteriales</taxon>
        <taxon>Flavobacteriaceae</taxon>
        <taxon>Formosa</taxon>
    </lineage>
</organism>
<dbReference type="PANTHER" id="PTHR48079:SF6">
    <property type="entry name" value="NAD(P)-BINDING DOMAIN-CONTAINING PROTEIN-RELATED"/>
    <property type="match status" value="1"/>
</dbReference>
<evidence type="ECO:0000313" key="3">
    <source>
        <dbReference type="Proteomes" id="UP001589605"/>
    </source>
</evidence>
<dbReference type="Proteomes" id="UP001589605">
    <property type="component" value="Unassembled WGS sequence"/>
</dbReference>
<keyword evidence="3" id="KW-1185">Reference proteome</keyword>
<feature type="domain" description="NAD-dependent epimerase/dehydratase" evidence="1">
    <location>
        <begin position="2"/>
        <end position="234"/>
    </location>
</feature>
<comment type="caution">
    <text evidence="2">The sequence shown here is derived from an EMBL/GenBank/DDBJ whole genome shotgun (WGS) entry which is preliminary data.</text>
</comment>
<dbReference type="PANTHER" id="PTHR48079">
    <property type="entry name" value="PROTEIN YEEZ"/>
    <property type="match status" value="1"/>
</dbReference>
<accession>A0ABV5EX21</accession>
<name>A0ABV5EX21_9FLAO</name>
<dbReference type="Pfam" id="PF01370">
    <property type="entry name" value="Epimerase"/>
    <property type="match status" value="1"/>
</dbReference>
<sequence>MILVTGGTGLVGSHLLYRLASNNDKIRAIYRSEEKLDIVKKVFSYYTDEVDALFNRIEWIKADLLNIPDLTEAFKKITHVYHSAALVSFEPDKYYLLKQTNTLGTANIVNLCLSNNIEKLCYVSSVATLGKSLTNAPIAEDTFWNPEEDNNVYAITKYGAEMEVWRGTQEGLDAVIVNPGVILGGGIWNHGTGNLFKRVAKGSKYYTNGVTGFVAVQDVVNIMILLMDSEIKNESYILVSEHWSFKQFLQRIATHLSVALPKKEIQPWQAELGWRLDWLRNKITGKNRFLSKQMAQTINSKSVYSNSKITSLLQYNWTPIEASIQTVSKQFKTDN</sequence>
<dbReference type="RefSeq" id="WP_382380356.1">
    <property type="nucleotide sequence ID" value="NZ_JBHMEZ010000001.1"/>
</dbReference>
<dbReference type="EMBL" id="JBHMEZ010000001">
    <property type="protein sequence ID" value="MFB9051695.1"/>
    <property type="molecule type" value="Genomic_DNA"/>
</dbReference>